<evidence type="ECO:0000313" key="2">
    <source>
        <dbReference type="EMBL" id="KAG0574868.1"/>
    </source>
</evidence>
<protein>
    <submittedName>
        <fullName evidence="2">Uncharacterized protein</fullName>
    </submittedName>
</protein>
<comment type="caution">
    <text evidence="2">The sequence shown here is derived from an EMBL/GenBank/DDBJ whole genome shotgun (WGS) entry which is preliminary data.</text>
</comment>
<feature type="compositionally biased region" description="Acidic residues" evidence="1">
    <location>
        <begin position="120"/>
        <end position="146"/>
    </location>
</feature>
<keyword evidence="3" id="KW-1185">Reference proteome</keyword>
<evidence type="ECO:0000256" key="1">
    <source>
        <dbReference type="SAM" id="MobiDB-lite"/>
    </source>
</evidence>
<organism evidence="2 3">
    <name type="scientific">Ceratodon purpureus</name>
    <name type="common">Fire moss</name>
    <name type="synonym">Dicranum purpureum</name>
    <dbReference type="NCBI Taxonomy" id="3225"/>
    <lineage>
        <taxon>Eukaryota</taxon>
        <taxon>Viridiplantae</taxon>
        <taxon>Streptophyta</taxon>
        <taxon>Embryophyta</taxon>
        <taxon>Bryophyta</taxon>
        <taxon>Bryophytina</taxon>
        <taxon>Bryopsida</taxon>
        <taxon>Dicranidae</taxon>
        <taxon>Pseudoditrichales</taxon>
        <taxon>Ditrichaceae</taxon>
        <taxon>Ceratodon</taxon>
    </lineage>
</organism>
<accession>A0A8T0HWU0</accession>
<gene>
    <name evidence="2" type="ORF">KC19_VG298500</name>
</gene>
<dbReference type="AlphaFoldDB" id="A0A8T0HWU0"/>
<name>A0A8T0HWU0_CERPU</name>
<dbReference type="EMBL" id="CM026426">
    <property type="protein sequence ID" value="KAG0574868.1"/>
    <property type="molecule type" value="Genomic_DNA"/>
</dbReference>
<dbReference type="Proteomes" id="UP000822688">
    <property type="component" value="Chromosome V"/>
</dbReference>
<proteinExistence type="predicted"/>
<feature type="region of interest" description="Disordered" evidence="1">
    <location>
        <begin position="111"/>
        <end position="146"/>
    </location>
</feature>
<evidence type="ECO:0000313" key="3">
    <source>
        <dbReference type="Proteomes" id="UP000822688"/>
    </source>
</evidence>
<sequence length="146" mass="16898">MDLQKCESLHNNQSFANLVLQVPSSNKRVTKEIKSYFGAKNWEKNEKFRRSLTEQMFEWHRMKAILKSVSDGKAKWIRDYLQLSNSLYQMEFVTMKAHIEVACDAYKKNHEEIGSSDSSDSSDSESTESNESIESEEALDNEQDDS</sequence>
<reference evidence="2" key="1">
    <citation type="submission" date="2020-06" db="EMBL/GenBank/DDBJ databases">
        <title>WGS assembly of Ceratodon purpureus strain R40.</title>
        <authorList>
            <person name="Carey S.B."/>
            <person name="Jenkins J."/>
            <person name="Shu S."/>
            <person name="Lovell J.T."/>
            <person name="Sreedasyam A."/>
            <person name="Maumus F."/>
            <person name="Tiley G.P."/>
            <person name="Fernandez-Pozo N."/>
            <person name="Barry K."/>
            <person name="Chen C."/>
            <person name="Wang M."/>
            <person name="Lipzen A."/>
            <person name="Daum C."/>
            <person name="Saski C.A."/>
            <person name="Payton A.C."/>
            <person name="Mcbreen J.C."/>
            <person name="Conrad R.E."/>
            <person name="Kollar L.M."/>
            <person name="Olsson S."/>
            <person name="Huttunen S."/>
            <person name="Landis J.B."/>
            <person name="Wickett N.J."/>
            <person name="Johnson M.G."/>
            <person name="Rensing S.A."/>
            <person name="Grimwood J."/>
            <person name="Schmutz J."/>
            <person name="Mcdaniel S.F."/>
        </authorList>
    </citation>
    <scope>NUCLEOTIDE SEQUENCE</scope>
    <source>
        <strain evidence="2">R40</strain>
    </source>
</reference>